<dbReference type="Pfam" id="PF13181">
    <property type="entry name" value="TPR_8"/>
    <property type="match status" value="1"/>
</dbReference>
<dbReference type="EMBL" id="CAJNON010000070">
    <property type="protein sequence ID" value="CAF0912186.1"/>
    <property type="molecule type" value="Genomic_DNA"/>
</dbReference>
<dbReference type="PROSITE" id="PS51996">
    <property type="entry name" value="TR_MART"/>
    <property type="match status" value="1"/>
</dbReference>
<dbReference type="Gene3D" id="3.90.176.10">
    <property type="entry name" value="Toxin ADP-ribosyltransferase, Chain A, domain 1"/>
    <property type="match status" value="1"/>
</dbReference>
<dbReference type="SUPFAM" id="SSF56399">
    <property type="entry name" value="ADP-ribosylation"/>
    <property type="match status" value="1"/>
</dbReference>
<dbReference type="GO" id="GO:0016779">
    <property type="term" value="F:nucleotidyltransferase activity"/>
    <property type="evidence" value="ECO:0007669"/>
    <property type="project" value="UniProtKB-KW"/>
</dbReference>
<dbReference type="InterPro" id="IPR000768">
    <property type="entry name" value="ART"/>
</dbReference>
<dbReference type="GO" id="GO:0106274">
    <property type="term" value="F:NAD+-protein-arginine ADP-ribosyltransferase activity"/>
    <property type="evidence" value="ECO:0007669"/>
    <property type="project" value="UniProtKB-EC"/>
</dbReference>
<dbReference type="Proteomes" id="UP000663881">
    <property type="component" value="Unassembled WGS sequence"/>
</dbReference>
<dbReference type="Gene3D" id="1.25.40.10">
    <property type="entry name" value="Tetratricopeptide repeat domain"/>
    <property type="match status" value="1"/>
</dbReference>
<evidence type="ECO:0000256" key="2">
    <source>
        <dbReference type="ARBA" id="ARBA00022676"/>
    </source>
</evidence>
<protein>
    <recommendedName>
        <fullName evidence="7">NAD(P)(+)--arginine ADP-ribosyltransferase</fullName>
        <ecNumber evidence="7">2.4.2.31</ecNumber>
    </recommendedName>
    <alternativeName>
        <fullName evidence="7">Mono(ADP-ribosyl)transferase</fullName>
    </alternativeName>
</protein>
<reference evidence="9" key="1">
    <citation type="submission" date="2021-02" db="EMBL/GenBank/DDBJ databases">
        <authorList>
            <person name="Nowell W R."/>
        </authorList>
    </citation>
    <scope>NUCLEOTIDE SEQUENCE</scope>
</reference>
<keyword evidence="6" id="KW-0802">TPR repeat</keyword>
<keyword evidence="2 7" id="KW-0328">Glycosyltransferase</keyword>
<organism evidence="9 10">
    <name type="scientific">Adineta steineri</name>
    <dbReference type="NCBI Taxonomy" id="433720"/>
    <lineage>
        <taxon>Eukaryota</taxon>
        <taxon>Metazoa</taxon>
        <taxon>Spiralia</taxon>
        <taxon>Gnathifera</taxon>
        <taxon>Rotifera</taxon>
        <taxon>Eurotatoria</taxon>
        <taxon>Bdelloidea</taxon>
        <taxon>Adinetida</taxon>
        <taxon>Adinetidae</taxon>
        <taxon>Adineta</taxon>
    </lineage>
</organism>
<feature type="repeat" description="TPR" evidence="6">
    <location>
        <begin position="331"/>
        <end position="364"/>
    </location>
</feature>
<name>A0A819PNX5_9BILA</name>
<evidence type="ECO:0000313" key="10">
    <source>
        <dbReference type="Proteomes" id="UP000663881"/>
    </source>
</evidence>
<evidence type="ECO:0000256" key="6">
    <source>
        <dbReference type="PROSITE-ProRule" id="PRU00339"/>
    </source>
</evidence>
<accession>A0A819PNX5</accession>
<keyword evidence="4" id="KW-0548">Nucleotidyltransferase</keyword>
<dbReference type="OrthoDB" id="10619947at2759"/>
<dbReference type="Pfam" id="PF01129">
    <property type="entry name" value="ART"/>
    <property type="match status" value="1"/>
</dbReference>
<keyword evidence="7" id="KW-0521">NADP</keyword>
<dbReference type="AlphaFoldDB" id="A0A819PNX5"/>
<evidence type="ECO:0000313" key="8">
    <source>
        <dbReference type="EMBL" id="CAF0912186.1"/>
    </source>
</evidence>
<sequence length="441" mass="51995">MLWGAYDTVDYTEIEESNAKIDLIKFCRIYYKYNQSKLKQVSEFEEQYDPLKAIQWFTRDGFIFRIVNKALRTKNLKIIYKFRYFLSHLYKQLNLVHLSQRKTPLIVYRGQQLSAYEIKSFCQPCGLRLSITTFMSTSIHRDVALIFSGTGSLSPFVESVLFEITINSQSSQVIYADIKDHSFFKEEGEVLFCIGTIFKVLSAERDEKLWIIRMELENDEKLCFNQTIPMQQRHNGLEDYIISIVQKSCDNVLQSQINTHLLDKIRSTMSKEKISTCFREGTKEDEITRRAYNDSLNICLENNDIFGAGEFYVKIFDLAKKIVDENHLFFITPYTLCGCHYHSIGQYDVALKYYKKSLELRKQRNRSQMIYDCLDIVWLWNCFADVYINLNDYTLATRFIKKALREQLQATPYNHTDFKFTLYNIIRLRKAGLAAEEITLE</sequence>
<comment type="similarity">
    <text evidence="1 7">Belongs to the Arg-specific ADP-ribosyltransferase family.</text>
</comment>
<evidence type="ECO:0000256" key="1">
    <source>
        <dbReference type="ARBA" id="ARBA00009558"/>
    </source>
</evidence>
<keyword evidence="3 7" id="KW-0808">Transferase</keyword>
<gene>
    <name evidence="9" type="ORF">OKA104_LOCUS30447</name>
    <name evidence="8" type="ORF">VCS650_LOCUS9904</name>
</gene>
<dbReference type="EC" id="2.4.2.31" evidence="7"/>
<comment type="caution">
    <text evidence="9">The sequence shown here is derived from an EMBL/GenBank/DDBJ whole genome shotgun (WGS) entry which is preliminary data.</text>
</comment>
<evidence type="ECO:0000256" key="5">
    <source>
        <dbReference type="ARBA" id="ARBA00047597"/>
    </source>
</evidence>
<evidence type="ECO:0000256" key="4">
    <source>
        <dbReference type="ARBA" id="ARBA00022695"/>
    </source>
</evidence>
<keyword evidence="7" id="KW-0520">NAD</keyword>
<dbReference type="Proteomes" id="UP000663891">
    <property type="component" value="Unassembled WGS sequence"/>
</dbReference>
<dbReference type="PROSITE" id="PS50005">
    <property type="entry name" value="TPR"/>
    <property type="match status" value="1"/>
</dbReference>
<evidence type="ECO:0000313" key="9">
    <source>
        <dbReference type="EMBL" id="CAF4012324.1"/>
    </source>
</evidence>
<dbReference type="InterPro" id="IPR011990">
    <property type="entry name" value="TPR-like_helical_dom_sf"/>
</dbReference>
<proteinExistence type="inferred from homology"/>
<dbReference type="SUPFAM" id="SSF48452">
    <property type="entry name" value="TPR-like"/>
    <property type="match status" value="1"/>
</dbReference>
<evidence type="ECO:0000256" key="3">
    <source>
        <dbReference type="ARBA" id="ARBA00022679"/>
    </source>
</evidence>
<evidence type="ECO:0000256" key="7">
    <source>
        <dbReference type="RuleBase" id="RU361228"/>
    </source>
</evidence>
<dbReference type="InterPro" id="IPR019734">
    <property type="entry name" value="TPR_rpt"/>
</dbReference>
<dbReference type="EMBL" id="CAJOAY010003260">
    <property type="protein sequence ID" value="CAF4012324.1"/>
    <property type="molecule type" value="Genomic_DNA"/>
</dbReference>
<comment type="catalytic activity">
    <reaction evidence="5 7">
        <text>L-arginyl-[protein] + NAD(+) = N(omega)-(ADP-D-ribosyl)-L-arginyl-[protein] + nicotinamide + H(+)</text>
        <dbReference type="Rhea" id="RHEA:19149"/>
        <dbReference type="Rhea" id="RHEA-COMP:10532"/>
        <dbReference type="Rhea" id="RHEA-COMP:15087"/>
        <dbReference type="ChEBI" id="CHEBI:15378"/>
        <dbReference type="ChEBI" id="CHEBI:17154"/>
        <dbReference type="ChEBI" id="CHEBI:29965"/>
        <dbReference type="ChEBI" id="CHEBI:57540"/>
        <dbReference type="ChEBI" id="CHEBI:142554"/>
        <dbReference type="EC" id="2.4.2.31"/>
    </reaction>
</comment>